<name>A0ABP9V6K0_9DEIO</name>
<keyword evidence="2" id="KW-1185">Reference proteome</keyword>
<reference evidence="1 2" key="1">
    <citation type="submission" date="2024-02" db="EMBL/GenBank/DDBJ databases">
        <title>Deinococcus xinjiangensis NBRC 107630.</title>
        <authorList>
            <person name="Ichikawa N."/>
            <person name="Katano-Makiyama Y."/>
            <person name="Hidaka K."/>
        </authorList>
    </citation>
    <scope>NUCLEOTIDE SEQUENCE [LARGE SCALE GENOMIC DNA]</scope>
    <source>
        <strain evidence="1 2">NBRC 107630</strain>
    </source>
</reference>
<evidence type="ECO:0000313" key="1">
    <source>
        <dbReference type="EMBL" id="GAA5500892.1"/>
    </source>
</evidence>
<protein>
    <submittedName>
        <fullName evidence="1">IS4 family transposase ISDge9</fullName>
    </submittedName>
</protein>
<dbReference type="Proteomes" id="UP001458946">
    <property type="component" value="Unassembled WGS sequence"/>
</dbReference>
<evidence type="ECO:0000313" key="2">
    <source>
        <dbReference type="Proteomes" id="UP001458946"/>
    </source>
</evidence>
<proteinExistence type="predicted"/>
<comment type="caution">
    <text evidence="1">The sequence shown here is derived from an EMBL/GenBank/DDBJ whole genome shotgun (WGS) entry which is preliminary data.</text>
</comment>
<sequence length="97" mass="11107">MHQAMKSRGFHLEDTNVTDLRRISTLFGVLTLAFMWCCLIGEFEEQREPQKPLKHGYPPKSLFRRGLDALKKAIENLAWGESSAKTSFRPLLATFVP</sequence>
<gene>
    <name evidence="1" type="ORF">Dxin01_00620</name>
</gene>
<dbReference type="EMBL" id="BAABRN010000004">
    <property type="protein sequence ID" value="GAA5500892.1"/>
    <property type="molecule type" value="Genomic_DNA"/>
</dbReference>
<accession>A0ABP9V6K0</accession>
<organism evidence="1 2">
    <name type="scientific">Deinococcus xinjiangensis</name>
    <dbReference type="NCBI Taxonomy" id="457454"/>
    <lineage>
        <taxon>Bacteria</taxon>
        <taxon>Thermotogati</taxon>
        <taxon>Deinococcota</taxon>
        <taxon>Deinococci</taxon>
        <taxon>Deinococcales</taxon>
        <taxon>Deinococcaceae</taxon>
        <taxon>Deinococcus</taxon>
    </lineage>
</organism>